<evidence type="ECO:0000256" key="5">
    <source>
        <dbReference type="ARBA" id="ARBA00022801"/>
    </source>
</evidence>
<keyword evidence="4" id="KW-0255">Endonuclease</keyword>
<evidence type="ECO:0000256" key="6">
    <source>
        <dbReference type="ARBA" id="ARBA00022918"/>
    </source>
</evidence>
<evidence type="ECO:0000313" key="9">
    <source>
        <dbReference type="Proteomes" id="UP000580171"/>
    </source>
</evidence>
<evidence type="ECO:0000256" key="3">
    <source>
        <dbReference type="ARBA" id="ARBA00022722"/>
    </source>
</evidence>
<dbReference type="GO" id="GO:0016787">
    <property type="term" value="F:hydrolase activity"/>
    <property type="evidence" value="ECO:0007669"/>
    <property type="project" value="UniProtKB-KW"/>
</dbReference>
<feature type="domain" description="Integrase catalytic" evidence="7">
    <location>
        <begin position="1"/>
        <end position="58"/>
    </location>
</feature>
<keyword evidence="5" id="KW-0378">Hydrolase</keyword>
<dbReference type="GO" id="GO:0015074">
    <property type="term" value="P:DNA integration"/>
    <property type="evidence" value="ECO:0007669"/>
    <property type="project" value="InterPro"/>
</dbReference>
<proteinExistence type="predicted"/>
<protein>
    <submittedName>
        <fullName evidence="8">POK19 protein</fullName>
    </submittedName>
</protein>
<evidence type="ECO:0000256" key="1">
    <source>
        <dbReference type="ARBA" id="ARBA00022679"/>
    </source>
</evidence>
<dbReference type="InterPro" id="IPR036397">
    <property type="entry name" value="RNaseH_sf"/>
</dbReference>
<dbReference type="PANTHER" id="PTHR41694:SF3">
    <property type="entry name" value="RNA-DIRECTED DNA POLYMERASE-RELATED"/>
    <property type="match status" value="1"/>
</dbReference>
<dbReference type="PANTHER" id="PTHR41694">
    <property type="entry name" value="ENDOGENOUS RETROVIRUS GROUP K MEMBER POL PROTEIN"/>
    <property type="match status" value="1"/>
</dbReference>
<dbReference type="InterPro" id="IPR001584">
    <property type="entry name" value="Integrase_cat-core"/>
</dbReference>
<reference evidence="8 9" key="1">
    <citation type="submission" date="2019-09" db="EMBL/GenBank/DDBJ databases">
        <title>Bird 10,000 Genomes (B10K) Project - Family phase.</title>
        <authorList>
            <person name="Zhang G."/>
        </authorList>
    </citation>
    <scope>NUCLEOTIDE SEQUENCE [LARGE SCALE GENOMIC DNA]</scope>
    <source>
        <strain evidence="8">B10K-DU-012-58</strain>
        <tissue evidence="8">Muscle</tissue>
    </source>
</reference>
<dbReference type="GO" id="GO:0004519">
    <property type="term" value="F:endonuclease activity"/>
    <property type="evidence" value="ECO:0007669"/>
    <property type="project" value="UniProtKB-KW"/>
</dbReference>
<dbReference type="OrthoDB" id="9359997at2759"/>
<feature type="non-terminal residue" evidence="8">
    <location>
        <position position="58"/>
    </location>
</feature>
<dbReference type="GO" id="GO:0003964">
    <property type="term" value="F:RNA-directed DNA polymerase activity"/>
    <property type="evidence" value="ECO:0007669"/>
    <property type="project" value="UniProtKB-KW"/>
</dbReference>
<keyword evidence="2" id="KW-0548">Nucleotidyltransferase</keyword>
<evidence type="ECO:0000256" key="2">
    <source>
        <dbReference type="ARBA" id="ARBA00022695"/>
    </source>
</evidence>
<gene>
    <name evidence="8" type="primary">Ervk19_2</name>
    <name evidence="8" type="ORF">PANHAL_R14139</name>
</gene>
<dbReference type="Proteomes" id="UP000580171">
    <property type="component" value="Unassembled WGS sequence"/>
</dbReference>
<keyword evidence="9" id="KW-1185">Reference proteome</keyword>
<feature type="non-terminal residue" evidence="8">
    <location>
        <position position="1"/>
    </location>
</feature>
<dbReference type="PROSITE" id="PS50994">
    <property type="entry name" value="INTEGRASE"/>
    <property type="match status" value="1"/>
</dbReference>
<evidence type="ECO:0000259" key="7">
    <source>
        <dbReference type="PROSITE" id="PS50994"/>
    </source>
</evidence>
<accession>A0A7L2X101</accession>
<dbReference type="Gene3D" id="3.30.420.10">
    <property type="entry name" value="Ribonuclease H-like superfamily/Ribonuclease H"/>
    <property type="match status" value="1"/>
</dbReference>
<sequence>LCHAISVLGIPQEIKMDNGPNYVSSRVCEFLNKWGITHITGIPYNSTVQAIVERAHQT</sequence>
<dbReference type="Pfam" id="PF00665">
    <property type="entry name" value="rve"/>
    <property type="match status" value="1"/>
</dbReference>
<keyword evidence="3" id="KW-0540">Nuclease</keyword>
<dbReference type="EMBL" id="VYZV01045434">
    <property type="protein sequence ID" value="NXS76870.1"/>
    <property type="molecule type" value="Genomic_DNA"/>
</dbReference>
<evidence type="ECO:0000256" key="4">
    <source>
        <dbReference type="ARBA" id="ARBA00022759"/>
    </source>
</evidence>
<dbReference type="GO" id="GO:0035613">
    <property type="term" value="F:RNA stem-loop binding"/>
    <property type="evidence" value="ECO:0007669"/>
    <property type="project" value="TreeGrafter"/>
</dbReference>
<comment type="caution">
    <text evidence="8">The sequence shown here is derived from an EMBL/GenBank/DDBJ whole genome shotgun (WGS) entry which is preliminary data.</text>
</comment>
<keyword evidence="1" id="KW-0808">Transferase</keyword>
<keyword evidence="6" id="KW-0695">RNA-directed DNA polymerase</keyword>
<name>A0A7L2X101_PANHA</name>
<dbReference type="InterPro" id="IPR012337">
    <property type="entry name" value="RNaseH-like_sf"/>
</dbReference>
<dbReference type="AlphaFoldDB" id="A0A7L2X101"/>
<dbReference type="SUPFAM" id="SSF53098">
    <property type="entry name" value="Ribonuclease H-like"/>
    <property type="match status" value="1"/>
</dbReference>
<evidence type="ECO:0000313" key="8">
    <source>
        <dbReference type="EMBL" id="NXS76870.1"/>
    </source>
</evidence>
<organism evidence="8 9">
    <name type="scientific">Pandion haliaetus</name>
    <name type="common">Osprey</name>
    <name type="synonym">Falco haliaetus</name>
    <dbReference type="NCBI Taxonomy" id="56262"/>
    <lineage>
        <taxon>Eukaryota</taxon>
        <taxon>Metazoa</taxon>
        <taxon>Chordata</taxon>
        <taxon>Craniata</taxon>
        <taxon>Vertebrata</taxon>
        <taxon>Euteleostomi</taxon>
        <taxon>Archelosauria</taxon>
        <taxon>Archosauria</taxon>
        <taxon>Dinosauria</taxon>
        <taxon>Saurischia</taxon>
        <taxon>Theropoda</taxon>
        <taxon>Coelurosauria</taxon>
        <taxon>Aves</taxon>
        <taxon>Neognathae</taxon>
        <taxon>Neoaves</taxon>
        <taxon>Telluraves</taxon>
        <taxon>Accipitrimorphae</taxon>
        <taxon>Accipitriformes</taxon>
        <taxon>Pandionidae</taxon>
        <taxon>Pandion</taxon>
    </lineage>
</organism>